<comment type="similarity">
    <text evidence="5 12">In the C-terminal section; belongs to the HTP reductase family.</text>
</comment>
<reference evidence="15" key="1">
    <citation type="journal article" date="2019" name="Int. J. Syst. Evol. Microbiol.">
        <title>The Global Catalogue of Microorganisms (GCM) 10K type strain sequencing project: providing services to taxonomists for standard genome sequencing and annotation.</title>
        <authorList>
            <consortium name="The Broad Institute Genomics Platform"/>
            <consortium name="The Broad Institute Genome Sequencing Center for Infectious Disease"/>
            <person name="Wu L."/>
            <person name="Ma J."/>
        </authorList>
    </citation>
    <scope>NUCLEOTIDE SEQUENCE [LARGE SCALE GENOMIC DNA]</scope>
    <source>
        <strain evidence="15">CCUG 61948</strain>
    </source>
</reference>
<dbReference type="Proteomes" id="UP001597012">
    <property type="component" value="Unassembled WGS sequence"/>
</dbReference>
<proteinExistence type="inferred from homology"/>
<dbReference type="Pfam" id="PF01872">
    <property type="entry name" value="RibD_C"/>
    <property type="match status" value="1"/>
</dbReference>
<gene>
    <name evidence="14" type="primary">ribD</name>
    <name evidence="14" type="ORF">ACFQZJ_09500</name>
</gene>
<comment type="pathway">
    <text evidence="3 12">Cofactor biosynthesis; riboflavin biosynthesis; 5-amino-6-(D-ribitylamino)uracil from GTP: step 3/4.</text>
</comment>
<keyword evidence="11" id="KW-0511">Multifunctional enzyme</keyword>
<evidence type="ECO:0000256" key="11">
    <source>
        <dbReference type="ARBA" id="ARBA00023268"/>
    </source>
</evidence>
<dbReference type="InterPro" id="IPR002734">
    <property type="entry name" value="RibDG_C"/>
</dbReference>
<keyword evidence="6 12" id="KW-0686">Riboflavin biosynthesis</keyword>
<evidence type="ECO:0000256" key="7">
    <source>
        <dbReference type="ARBA" id="ARBA00022723"/>
    </source>
</evidence>
<name>A0ABW3B3N2_9FLAO</name>
<dbReference type="NCBIfam" id="TIGR00326">
    <property type="entry name" value="eubact_ribD"/>
    <property type="match status" value="1"/>
</dbReference>
<accession>A0ABW3B3N2</accession>
<comment type="cofactor">
    <cofactor evidence="12">
        <name>Zn(2+)</name>
        <dbReference type="ChEBI" id="CHEBI:29105"/>
    </cofactor>
    <text evidence="12">Binds 1 zinc ion.</text>
</comment>
<evidence type="ECO:0000256" key="4">
    <source>
        <dbReference type="ARBA" id="ARBA00005259"/>
    </source>
</evidence>
<dbReference type="PROSITE" id="PS00903">
    <property type="entry name" value="CYT_DCMP_DEAMINASES_1"/>
    <property type="match status" value="1"/>
</dbReference>
<keyword evidence="8 12" id="KW-0862">Zinc</keyword>
<dbReference type="SUPFAM" id="SSF53597">
    <property type="entry name" value="Dihydrofolate reductase-like"/>
    <property type="match status" value="1"/>
</dbReference>
<evidence type="ECO:0000256" key="2">
    <source>
        <dbReference type="ARBA" id="ARBA00004882"/>
    </source>
</evidence>
<dbReference type="InterPro" id="IPR016192">
    <property type="entry name" value="APOBEC/CMP_deaminase_Zn-bd"/>
</dbReference>
<comment type="similarity">
    <text evidence="4 12">In the N-terminal section; belongs to the cytidine and deoxycytidylate deaminase family.</text>
</comment>
<sequence>MQTALDKNVSQATMDEKFMRRCIQLAKNGLGTTAPNPMVGAVIVHDNKIIGEGFTSPFGGPHAEVNAMAAVTDKEILTESTLYVTLEPCSHFGKTPPCADLIVKHRIPRVVIGLKDPHNKVAGQGIQKLKDTGCEVVIGILGTACREHHKRFLSFHEKQRPYIILKWAESSDGFIAPEKQQRHTSPQPFWITGSLSKQLVHKWRSEEQAILVGTATVLEDNPKLNVRLWTGKSPTRIILDKDLTTPHSYNVLDKKQRTIVFTTRTDTTKYIDGIEYVTLDEPKNGPEAVCKHLHHLNIQSVIIEGGAKTLQSFIDANLWDEARIFTGVVRFTNGIEAPRIKGNCIHYKYIEKDRLTILKND</sequence>
<evidence type="ECO:0000259" key="13">
    <source>
        <dbReference type="PROSITE" id="PS51747"/>
    </source>
</evidence>
<dbReference type="EC" id="3.5.4.26" evidence="12"/>
<dbReference type="InterPro" id="IPR004794">
    <property type="entry name" value="Eubact_RibD"/>
</dbReference>
<dbReference type="CDD" id="cd01284">
    <property type="entry name" value="Riboflavin_deaminase-reductase"/>
    <property type="match status" value="1"/>
</dbReference>
<evidence type="ECO:0000256" key="10">
    <source>
        <dbReference type="ARBA" id="ARBA00023002"/>
    </source>
</evidence>
<dbReference type="InterPro" id="IPR002125">
    <property type="entry name" value="CMP_dCMP_dom"/>
</dbReference>
<dbReference type="PANTHER" id="PTHR38011:SF7">
    <property type="entry name" value="2,5-DIAMINO-6-RIBOSYLAMINO-4(3H)-PYRIMIDINONE 5'-PHOSPHATE REDUCTASE"/>
    <property type="match status" value="1"/>
</dbReference>
<comment type="catalytic activity">
    <reaction evidence="12">
        <text>5-amino-6-(5-phospho-D-ribitylamino)uracil + NADP(+) = 5-amino-6-(5-phospho-D-ribosylamino)uracil + NADPH + H(+)</text>
        <dbReference type="Rhea" id="RHEA:17845"/>
        <dbReference type="ChEBI" id="CHEBI:15378"/>
        <dbReference type="ChEBI" id="CHEBI:57783"/>
        <dbReference type="ChEBI" id="CHEBI:58349"/>
        <dbReference type="ChEBI" id="CHEBI:58421"/>
        <dbReference type="ChEBI" id="CHEBI:58453"/>
        <dbReference type="EC" id="1.1.1.193"/>
    </reaction>
</comment>
<protein>
    <recommendedName>
        <fullName evidence="12">Riboflavin biosynthesis protein RibD</fullName>
    </recommendedName>
    <domain>
        <recommendedName>
            <fullName evidence="12">Diaminohydroxyphosphoribosylaminopyrimidine deaminase</fullName>
            <shortName evidence="12">DRAP deaminase</shortName>
            <ecNumber evidence="12">3.5.4.26</ecNumber>
        </recommendedName>
        <alternativeName>
            <fullName evidence="12">Riboflavin-specific deaminase</fullName>
        </alternativeName>
    </domain>
    <domain>
        <recommendedName>
            <fullName evidence="12">5-amino-6-(5-phosphoribosylamino)uracil reductase</fullName>
            <ecNumber evidence="12">1.1.1.193</ecNumber>
        </recommendedName>
        <alternativeName>
            <fullName evidence="12">HTP reductase</fullName>
        </alternativeName>
    </domain>
</protein>
<comment type="caution">
    <text evidence="14">The sequence shown here is derived from an EMBL/GenBank/DDBJ whole genome shotgun (WGS) entry which is preliminary data.</text>
</comment>
<evidence type="ECO:0000256" key="9">
    <source>
        <dbReference type="ARBA" id="ARBA00022857"/>
    </source>
</evidence>
<dbReference type="EMBL" id="JBHTHY010000006">
    <property type="protein sequence ID" value="MFD0797695.1"/>
    <property type="molecule type" value="Genomic_DNA"/>
</dbReference>
<dbReference type="EC" id="1.1.1.193" evidence="12"/>
<keyword evidence="10 12" id="KW-0560">Oxidoreductase</keyword>
<keyword evidence="7 12" id="KW-0479">Metal-binding</keyword>
<dbReference type="PANTHER" id="PTHR38011">
    <property type="entry name" value="DIHYDROFOLATE REDUCTASE FAMILY PROTEIN (AFU_ORTHOLOGUE AFUA_8G06820)"/>
    <property type="match status" value="1"/>
</dbReference>
<dbReference type="PROSITE" id="PS51747">
    <property type="entry name" value="CYT_DCMP_DEAMINASES_2"/>
    <property type="match status" value="1"/>
</dbReference>
<dbReference type="InterPro" id="IPR050765">
    <property type="entry name" value="Riboflavin_Biosynth_HTPR"/>
</dbReference>
<dbReference type="PIRSF" id="PIRSF006769">
    <property type="entry name" value="RibD"/>
    <property type="match status" value="1"/>
</dbReference>
<evidence type="ECO:0000256" key="12">
    <source>
        <dbReference type="PIRNR" id="PIRNR006769"/>
    </source>
</evidence>
<dbReference type="Pfam" id="PF00383">
    <property type="entry name" value="dCMP_cyt_deam_1"/>
    <property type="match status" value="1"/>
</dbReference>
<comment type="catalytic activity">
    <reaction evidence="12">
        <text>2,5-diamino-6-hydroxy-4-(5-phosphoribosylamino)-pyrimidine + H2O + H(+) = 5-amino-6-(5-phospho-D-ribosylamino)uracil + NH4(+)</text>
        <dbReference type="Rhea" id="RHEA:21868"/>
        <dbReference type="ChEBI" id="CHEBI:15377"/>
        <dbReference type="ChEBI" id="CHEBI:15378"/>
        <dbReference type="ChEBI" id="CHEBI:28938"/>
        <dbReference type="ChEBI" id="CHEBI:58453"/>
        <dbReference type="ChEBI" id="CHEBI:58614"/>
        <dbReference type="EC" id="3.5.4.26"/>
    </reaction>
</comment>
<keyword evidence="12 14" id="KW-0378">Hydrolase</keyword>
<dbReference type="Gene3D" id="3.40.430.10">
    <property type="entry name" value="Dihydrofolate Reductase, subunit A"/>
    <property type="match status" value="1"/>
</dbReference>
<dbReference type="SUPFAM" id="SSF53927">
    <property type="entry name" value="Cytidine deaminase-like"/>
    <property type="match status" value="1"/>
</dbReference>
<evidence type="ECO:0000256" key="5">
    <source>
        <dbReference type="ARBA" id="ARBA00007417"/>
    </source>
</evidence>
<dbReference type="GO" id="GO:0008835">
    <property type="term" value="F:diaminohydroxyphosphoribosylaminopyrimidine deaminase activity"/>
    <property type="evidence" value="ECO:0007669"/>
    <property type="project" value="UniProtKB-EC"/>
</dbReference>
<organism evidence="14 15">
    <name type="scientific">Maribacter chungangensis</name>
    <dbReference type="NCBI Taxonomy" id="1069117"/>
    <lineage>
        <taxon>Bacteria</taxon>
        <taxon>Pseudomonadati</taxon>
        <taxon>Bacteroidota</taxon>
        <taxon>Flavobacteriia</taxon>
        <taxon>Flavobacteriales</taxon>
        <taxon>Flavobacteriaceae</taxon>
        <taxon>Maribacter</taxon>
    </lineage>
</organism>
<dbReference type="Gene3D" id="3.40.140.10">
    <property type="entry name" value="Cytidine Deaminase, domain 2"/>
    <property type="match status" value="1"/>
</dbReference>
<comment type="pathway">
    <text evidence="2 12">Cofactor biosynthesis; riboflavin biosynthesis; 5-amino-6-(D-ribitylamino)uracil from GTP: step 2/4.</text>
</comment>
<evidence type="ECO:0000256" key="3">
    <source>
        <dbReference type="ARBA" id="ARBA00004910"/>
    </source>
</evidence>
<dbReference type="InterPro" id="IPR016193">
    <property type="entry name" value="Cytidine_deaminase-like"/>
</dbReference>
<keyword evidence="9 12" id="KW-0521">NADP</keyword>
<dbReference type="GO" id="GO:0008703">
    <property type="term" value="F:5-amino-6-(5-phosphoribosylamino)uracil reductase activity"/>
    <property type="evidence" value="ECO:0007669"/>
    <property type="project" value="UniProtKB-EC"/>
</dbReference>
<keyword evidence="15" id="KW-1185">Reference proteome</keyword>
<evidence type="ECO:0000313" key="15">
    <source>
        <dbReference type="Proteomes" id="UP001597012"/>
    </source>
</evidence>
<dbReference type="InterPro" id="IPR024072">
    <property type="entry name" value="DHFR-like_dom_sf"/>
</dbReference>
<evidence type="ECO:0000256" key="1">
    <source>
        <dbReference type="ARBA" id="ARBA00002151"/>
    </source>
</evidence>
<evidence type="ECO:0000256" key="6">
    <source>
        <dbReference type="ARBA" id="ARBA00022619"/>
    </source>
</evidence>
<evidence type="ECO:0000313" key="14">
    <source>
        <dbReference type="EMBL" id="MFD0797695.1"/>
    </source>
</evidence>
<comment type="function">
    <text evidence="1 12">Converts 2,5-diamino-6-(ribosylamino)-4(3h)-pyrimidinone 5'-phosphate into 5-amino-6-(ribosylamino)-2,4(1h,3h)-pyrimidinedione 5'-phosphate.</text>
</comment>
<dbReference type="RefSeq" id="WP_379934129.1">
    <property type="nucleotide sequence ID" value="NZ_JBHTHY010000006.1"/>
</dbReference>
<feature type="domain" description="CMP/dCMP-type deaminase" evidence="13">
    <location>
        <begin position="13"/>
        <end position="137"/>
    </location>
</feature>
<evidence type="ECO:0000256" key="8">
    <source>
        <dbReference type="ARBA" id="ARBA00022833"/>
    </source>
</evidence>